<keyword evidence="1" id="KW-0732">Signal</keyword>
<feature type="signal peptide" evidence="1">
    <location>
        <begin position="1"/>
        <end position="20"/>
    </location>
</feature>
<reference evidence="2" key="1">
    <citation type="journal article" date="2021" name="PeerJ">
        <title>Extensive microbial diversity within the chicken gut microbiome revealed by metagenomics and culture.</title>
        <authorList>
            <person name="Gilroy R."/>
            <person name="Ravi A."/>
            <person name="Getino M."/>
            <person name="Pursley I."/>
            <person name="Horton D.L."/>
            <person name="Alikhan N.F."/>
            <person name="Baker D."/>
            <person name="Gharbi K."/>
            <person name="Hall N."/>
            <person name="Watson M."/>
            <person name="Adriaenssens E.M."/>
            <person name="Foster-Nyarko E."/>
            <person name="Jarju S."/>
            <person name="Secka A."/>
            <person name="Antonio M."/>
            <person name="Oren A."/>
            <person name="Chaudhuri R.R."/>
            <person name="La Ragione R."/>
            <person name="Hildebrand F."/>
            <person name="Pallen M.J."/>
        </authorList>
    </citation>
    <scope>NUCLEOTIDE SEQUENCE</scope>
    <source>
        <strain evidence="2">ChiHjej9B8-1298</strain>
    </source>
</reference>
<evidence type="ECO:0000313" key="2">
    <source>
        <dbReference type="EMBL" id="HIZ33629.1"/>
    </source>
</evidence>
<dbReference type="InterPro" id="IPR032316">
    <property type="entry name" value="DUF4847"/>
</dbReference>
<dbReference type="EMBL" id="DXBX01000069">
    <property type="protein sequence ID" value="HIZ33629.1"/>
    <property type="molecule type" value="Genomic_DNA"/>
</dbReference>
<dbReference type="Proteomes" id="UP000824028">
    <property type="component" value="Unassembled WGS sequence"/>
</dbReference>
<dbReference type="CDD" id="cd14492">
    <property type="entry name" value="lipocalin_MxiM-like"/>
    <property type="match status" value="1"/>
</dbReference>
<name>A0A9D2E9Q7_9BACE</name>
<comment type="caution">
    <text evidence="2">The sequence shown here is derived from an EMBL/GenBank/DDBJ whole genome shotgun (WGS) entry which is preliminary data.</text>
</comment>
<protein>
    <submittedName>
        <fullName evidence="2">DUF4847 domain-containing protein</fullName>
    </submittedName>
</protein>
<dbReference type="AlphaFoldDB" id="A0A9D2E9Q7"/>
<organism evidence="2 3">
    <name type="scientific">Candidatus Bacteroides merdigallinarum</name>
    <dbReference type="NCBI Taxonomy" id="2838473"/>
    <lineage>
        <taxon>Bacteria</taxon>
        <taxon>Pseudomonadati</taxon>
        <taxon>Bacteroidota</taxon>
        <taxon>Bacteroidia</taxon>
        <taxon>Bacteroidales</taxon>
        <taxon>Bacteroidaceae</taxon>
        <taxon>Bacteroides</taxon>
    </lineage>
</organism>
<dbReference type="Pfam" id="PF16139">
    <property type="entry name" value="DUF4847"/>
    <property type="match status" value="1"/>
</dbReference>
<sequence length="167" mass="18888">MKLKQRLAYLLLLLLLPLLGGCSEEDDVQEIFTGKTWKLTYIALEGQHQMFDFWNNDTNAAQRSKQLLEQGATFTIDFNGSETTDYVGGEFEARAVNRTITGIWAADGASRELRLDNIRTTGSDTDILARAFLIGLENAIRYSGDSQNLYIYYEDGQTIKCMAFHIQ</sequence>
<feature type="chain" id="PRO_5038866212" evidence="1">
    <location>
        <begin position="21"/>
        <end position="167"/>
    </location>
</feature>
<reference evidence="2" key="2">
    <citation type="submission" date="2021-04" db="EMBL/GenBank/DDBJ databases">
        <authorList>
            <person name="Gilroy R."/>
        </authorList>
    </citation>
    <scope>NUCLEOTIDE SEQUENCE</scope>
    <source>
        <strain evidence="2">ChiHjej9B8-1298</strain>
    </source>
</reference>
<dbReference type="InterPro" id="IPR038670">
    <property type="entry name" value="HslJ-like_sf"/>
</dbReference>
<dbReference type="PROSITE" id="PS51257">
    <property type="entry name" value="PROKAR_LIPOPROTEIN"/>
    <property type="match status" value="1"/>
</dbReference>
<evidence type="ECO:0000256" key="1">
    <source>
        <dbReference type="SAM" id="SignalP"/>
    </source>
</evidence>
<dbReference type="Gene3D" id="2.40.128.270">
    <property type="match status" value="1"/>
</dbReference>
<proteinExistence type="predicted"/>
<evidence type="ECO:0000313" key="3">
    <source>
        <dbReference type="Proteomes" id="UP000824028"/>
    </source>
</evidence>
<gene>
    <name evidence="2" type="ORF">H9814_08885</name>
</gene>
<accession>A0A9D2E9Q7</accession>